<name>A0A0E9REG3_ANGAN</name>
<organism evidence="1">
    <name type="scientific">Anguilla anguilla</name>
    <name type="common">European freshwater eel</name>
    <name type="synonym">Muraena anguilla</name>
    <dbReference type="NCBI Taxonomy" id="7936"/>
    <lineage>
        <taxon>Eukaryota</taxon>
        <taxon>Metazoa</taxon>
        <taxon>Chordata</taxon>
        <taxon>Craniata</taxon>
        <taxon>Vertebrata</taxon>
        <taxon>Euteleostomi</taxon>
        <taxon>Actinopterygii</taxon>
        <taxon>Neopterygii</taxon>
        <taxon>Teleostei</taxon>
        <taxon>Anguilliformes</taxon>
        <taxon>Anguillidae</taxon>
        <taxon>Anguilla</taxon>
    </lineage>
</organism>
<accession>A0A0E9REG3</accession>
<dbReference type="AlphaFoldDB" id="A0A0E9REG3"/>
<sequence length="16" mass="1753">MIIQQTNNSCETAQTA</sequence>
<reference evidence="1" key="1">
    <citation type="submission" date="2014-11" db="EMBL/GenBank/DDBJ databases">
        <authorList>
            <person name="Amaro Gonzalez C."/>
        </authorList>
    </citation>
    <scope>NUCLEOTIDE SEQUENCE</scope>
</reference>
<dbReference type="EMBL" id="GBXM01081103">
    <property type="protein sequence ID" value="JAH27474.1"/>
    <property type="molecule type" value="Transcribed_RNA"/>
</dbReference>
<evidence type="ECO:0000313" key="1">
    <source>
        <dbReference type="EMBL" id="JAH27474.1"/>
    </source>
</evidence>
<proteinExistence type="predicted"/>
<reference evidence="1" key="2">
    <citation type="journal article" date="2015" name="Fish Shellfish Immunol.">
        <title>Early steps in the European eel (Anguilla anguilla)-Vibrio vulnificus interaction in the gills: Role of the RtxA13 toxin.</title>
        <authorList>
            <person name="Callol A."/>
            <person name="Pajuelo D."/>
            <person name="Ebbesson L."/>
            <person name="Teles M."/>
            <person name="MacKenzie S."/>
            <person name="Amaro C."/>
        </authorList>
    </citation>
    <scope>NUCLEOTIDE SEQUENCE</scope>
</reference>
<protein>
    <submittedName>
        <fullName evidence="1">Uncharacterized protein</fullName>
    </submittedName>
</protein>